<dbReference type="Gene3D" id="3.90.1140.10">
    <property type="entry name" value="Cyclic phosphodiesterase"/>
    <property type="match status" value="1"/>
</dbReference>
<dbReference type="AlphaFoldDB" id="A0A101FS15"/>
<reference evidence="1 2" key="1">
    <citation type="journal article" date="2015" name="MBio">
        <title>Genome-Resolved Metagenomic Analysis Reveals Roles for Candidate Phyla and Other Microbial Community Members in Biogeochemical Transformations in Oil Reservoirs.</title>
        <authorList>
            <person name="Hu P."/>
            <person name="Tom L."/>
            <person name="Singh A."/>
            <person name="Thomas B.C."/>
            <person name="Baker B.J."/>
            <person name="Piceno Y.M."/>
            <person name="Andersen G.L."/>
            <person name="Banfield J.F."/>
        </authorList>
    </citation>
    <scope>NUCLEOTIDE SEQUENCE [LARGE SCALE GENOMIC DNA]</scope>
    <source>
        <strain evidence="1">57_489</strain>
    </source>
</reference>
<dbReference type="PATRIC" id="fig|301375.7.peg.1677"/>
<dbReference type="InterPro" id="IPR009097">
    <property type="entry name" value="Cyclic_Pdiesterase"/>
</dbReference>
<dbReference type="Proteomes" id="UP000057043">
    <property type="component" value="Unassembled WGS sequence"/>
</dbReference>
<organism evidence="1 2">
    <name type="scientific">Methanothrix harundinacea</name>
    <dbReference type="NCBI Taxonomy" id="301375"/>
    <lineage>
        <taxon>Archaea</taxon>
        <taxon>Methanobacteriati</taxon>
        <taxon>Methanobacteriota</taxon>
        <taxon>Stenosarchaea group</taxon>
        <taxon>Methanomicrobia</taxon>
        <taxon>Methanotrichales</taxon>
        <taxon>Methanotrichaceae</taxon>
        <taxon>Methanothrix</taxon>
    </lineage>
</organism>
<proteinExistence type="predicted"/>
<evidence type="ECO:0000313" key="1">
    <source>
        <dbReference type="EMBL" id="KUK43304.1"/>
    </source>
</evidence>
<dbReference type="SUPFAM" id="SSF55144">
    <property type="entry name" value="LigT-like"/>
    <property type="match status" value="1"/>
</dbReference>
<gene>
    <name evidence="1" type="ORF">XD72_2324</name>
</gene>
<protein>
    <recommendedName>
        <fullName evidence="3">2'-5' RNA ligase family protein</fullName>
    </recommendedName>
</protein>
<comment type="caution">
    <text evidence="1">The sequence shown here is derived from an EMBL/GenBank/DDBJ whole genome shotgun (WGS) entry which is preliminary data.</text>
</comment>
<accession>A0A101FS15</accession>
<evidence type="ECO:0000313" key="2">
    <source>
        <dbReference type="Proteomes" id="UP000057043"/>
    </source>
</evidence>
<sequence length="215" mass="23190">MNELPDTIAIDVVLLPPGPIMDLAIGANRTLLAGNPDGGIRLDRENCLPHISVAMLPARSGDVPEITAKVDRITRQCSPMAMTIDAVAKHRPGMGGTVSAFHILRTEIHQLFHKTVMNALKPYSAPPVGPPIFVGEASAPSVDCLLRFPKTSAYERYSPHITLGFGDLPELIPGIDFPVRFEATRAAICHLGSHCTCRRVLAEFGLGTGELTPRR</sequence>
<dbReference type="EMBL" id="LGFT01000089">
    <property type="protein sequence ID" value="KUK43304.1"/>
    <property type="molecule type" value="Genomic_DNA"/>
</dbReference>
<evidence type="ECO:0008006" key="3">
    <source>
        <dbReference type="Google" id="ProtNLM"/>
    </source>
</evidence>
<name>A0A101FS15_9EURY</name>